<comment type="subunit">
    <text evidence="8">Homodimer.</text>
</comment>
<evidence type="ECO:0000256" key="9">
    <source>
        <dbReference type="PROSITE-ProRule" id="PRU00546"/>
    </source>
</evidence>
<reference evidence="12 13" key="1">
    <citation type="journal article" date="2016" name="Nat. Commun.">
        <title>Thousands of microbial genomes shed light on interconnected biogeochemical processes in an aquifer system.</title>
        <authorList>
            <person name="Anantharaman K."/>
            <person name="Brown C.T."/>
            <person name="Hug L.A."/>
            <person name="Sharon I."/>
            <person name="Castelle C.J."/>
            <person name="Probst A.J."/>
            <person name="Thomas B.C."/>
            <person name="Singh A."/>
            <person name="Wilkins M.J."/>
            <person name="Karaoz U."/>
            <person name="Brodie E.L."/>
            <person name="Williams K.H."/>
            <person name="Hubbard S.S."/>
            <person name="Banfield J.F."/>
        </authorList>
    </citation>
    <scope>NUCLEOTIDE SEQUENCE [LARGE SCALE GENOMIC DNA]</scope>
</reference>
<proteinExistence type="inferred from homology"/>
<dbReference type="InterPro" id="IPR018253">
    <property type="entry name" value="DnaJ_domain_CS"/>
</dbReference>
<dbReference type="CDD" id="cd10719">
    <property type="entry name" value="DnaJ_zf"/>
    <property type="match status" value="1"/>
</dbReference>
<feature type="binding site" evidence="8">
    <location>
        <position position="188"/>
    </location>
    <ligand>
        <name>Zn(2+)</name>
        <dbReference type="ChEBI" id="CHEBI:29105"/>
        <label>2</label>
    </ligand>
</feature>
<feature type="binding site" evidence="8">
    <location>
        <position position="202"/>
    </location>
    <ligand>
        <name>Zn(2+)</name>
        <dbReference type="ChEBI" id="CHEBI:29105"/>
        <label>1</label>
    </ligand>
</feature>
<name>A0A1F7UIV8_9BACT</name>
<keyword evidence="4 8" id="KW-0862">Zinc</keyword>
<dbReference type="SMART" id="SM00271">
    <property type="entry name" value="DnaJ"/>
    <property type="match status" value="1"/>
</dbReference>
<dbReference type="Gene3D" id="2.60.260.20">
    <property type="entry name" value="Urease metallochaperone UreE, N-terminal domain"/>
    <property type="match status" value="2"/>
</dbReference>
<dbReference type="InterPro" id="IPR001305">
    <property type="entry name" value="HSP_DnaJ_Cys-rich_dom"/>
</dbReference>
<dbReference type="GO" id="GO:0051082">
    <property type="term" value="F:unfolded protein binding"/>
    <property type="evidence" value="ECO:0007669"/>
    <property type="project" value="UniProtKB-UniRule"/>
</dbReference>
<dbReference type="GO" id="GO:0042026">
    <property type="term" value="P:protein refolding"/>
    <property type="evidence" value="ECO:0007669"/>
    <property type="project" value="TreeGrafter"/>
</dbReference>
<evidence type="ECO:0000313" key="13">
    <source>
        <dbReference type="Proteomes" id="UP000176603"/>
    </source>
</evidence>
<feature type="binding site" evidence="8">
    <location>
        <position position="165"/>
    </location>
    <ligand>
        <name>Zn(2+)</name>
        <dbReference type="ChEBI" id="CHEBI:29105"/>
        <label>2</label>
    </ligand>
</feature>
<feature type="binding site" evidence="8">
    <location>
        <position position="205"/>
    </location>
    <ligand>
        <name>Zn(2+)</name>
        <dbReference type="ChEBI" id="CHEBI:29105"/>
        <label>1</label>
    </ligand>
</feature>
<feature type="binding site" evidence="8">
    <location>
        <position position="162"/>
    </location>
    <ligand>
        <name>Zn(2+)</name>
        <dbReference type="ChEBI" id="CHEBI:29105"/>
        <label>2</label>
    </ligand>
</feature>
<accession>A0A1F7UIV8</accession>
<dbReference type="InterPro" id="IPR036869">
    <property type="entry name" value="J_dom_sf"/>
</dbReference>
<feature type="zinc finger region" description="CR-type" evidence="9">
    <location>
        <begin position="132"/>
        <end position="214"/>
    </location>
</feature>
<dbReference type="HAMAP" id="MF_01152">
    <property type="entry name" value="DnaJ"/>
    <property type="match status" value="1"/>
</dbReference>
<keyword evidence="2 8" id="KW-0677">Repeat</keyword>
<evidence type="ECO:0000256" key="6">
    <source>
        <dbReference type="ARBA" id="ARBA00061004"/>
    </source>
</evidence>
<feature type="repeat" description="CXXCXGXG motif" evidence="8">
    <location>
        <begin position="188"/>
        <end position="195"/>
    </location>
</feature>
<dbReference type="PROSITE" id="PS50076">
    <property type="entry name" value="DNAJ_2"/>
    <property type="match status" value="1"/>
</dbReference>
<dbReference type="PROSITE" id="PS00636">
    <property type="entry name" value="DNAJ_1"/>
    <property type="match status" value="1"/>
</dbReference>
<sequence length="354" mass="37652">MAQDYYDVLGVQRGASQDDIKKAFRKKAHELHPDKGGDANAFKRVNEAYQVLGDEKKRATYDRFGHAAFQGGGGPSGFGGFDMNGINMDDLGDLGDVIGSMFGFGGGGRSRAHRGRDAETTVTVSFLDAVKGTRQSVATRLQARCAHCQGKGAEPGSKTATCSQCRGAGKYAQTQRTPFGMIQSVVTCSACHGSGSVPEKTCRTCHGTGVYVETRTLDVEIPAGIGDGETIKLTGQGEAAPHQGTSGDLYVHVRVGSHQRFRREGNDVMSDEAAPLTAFLLGGVVAVETVDGRADLSVPPGTRPGTVFKLRGQGIQFLRSRGRGDHLVTLHADMPKKLTREQKKLIDDLKGLGL</sequence>
<dbReference type="GO" id="GO:0005524">
    <property type="term" value="F:ATP binding"/>
    <property type="evidence" value="ECO:0007669"/>
    <property type="project" value="InterPro"/>
</dbReference>
<dbReference type="CDD" id="cd06257">
    <property type="entry name" value="DnaJ"/>
    <property type="match status" value="1"/>
</dbReference>
<feature type="repeat" description="CXXCXGXG motif" evidence="8">
    <location>
        <begin position="202"/>
        <end position="209"/>
    </location>
</feature>
<comment type="similarity">
    <text evidence="6 8">Belongs to the DnaJ family.</text>
</comment>
<keyword evidence="8" id="KW-0235">DNA replication</keyword>
<comment type="function">
    <text evidence="8">Participates actively in the response to hyperosmotic and heat shock by preventing the aggregation of stress-denatured proteins and by disaggregating proteins, also in an autonomous, DnaK-independent fashion. Unfolded proteins bind initially to DnaJ; upon interaction with the DnaJ-bound protein, DnaK hydrolyzes its bound ATP, resulting in the formation of a stable complex. GrpE releases ADP from DnaK; ATP binding to DnaK triggers the release of the substrate protein, thus completing the reaction cycle. Several rounds of ATP-dependent interactions between DnaJ, DnaK and GrpE are required for fully efficient folding. Also involved, together with DnaK and GrpE, in the DNA replication of plasmids through activation of initiation proteins.</text>
</comment>
<dbReference type="InterPro" id="IPR036410">
    <property type="entry name" value="HSP_DnaJ_Cys-rich_dom_sf"/>
</dbReference>
<evidence type="ECO:0000256" key="7">
    <source>
        <dbReference type="ARBA" id="ARBA00067609"/>
    </source>
</evidence>
<evidence type="ECO:0000256" key="3">
    <source>
        <dbReference type="ARBA" id="ARBA00022771"/>
    </source>
</evidence>
<dbReference type="NCBIfam" id="TIGR02349">
    <property type="entry name" value="DnaJ_bact"/>
    <property type="match status" value="1"/>
</dbReference>
<feature type="binding site" evidence="8">
    <location>
        <position position="191"/>
    </location>
    <ligand>
        <name>Zn(2+)</name>
        <dbReference type="ChEBI" id="CHEBI:29105"/>
        <label>2</label>
    </ligand>
</feature>
<dbReference type="PANTHER" id="PTHR43096:SF10">
    <property type="entry name" value="CHAPERONE PROTEIN DNAJ A6, CHLOROPLASTIC"/>
    <property type="match status" value="1"/>
</dbReference>
<feature type="domain" description="J" evidence="10">
    <location>
        <begin position="4"/>
        <end position="65"/>
    </location>
</feature>
<keyword evidence="3 8" id="KW-0863">Zinc-finger</keyword>
<dbReference type="GO" id="GO:0031072">
    <property type="term" value="F:heat shock protein binding"/>
    <property type="evidence" value="ECO:0007669"/>
    <property type="project" value="InterPro"/>
</dbReference>
<evidence type="ECO:0000259" key="10">
    <source>
        <dbReference type="PROSITE" id="PS50076"/>
    </source>
</evidence>
<dbReference type="SUPFAM" id="SSF46565">
    <property type="entry name" value="Chaperone J-domain"/>
    <property type="match status" value="1"/>
</dbReference>
<dbReference type="FunFam" id="2.10.230.10:FF:000002">
    <property type="entry name" value="Molecular chaperone DnaJ"/>
    <property type="match status" value="1"/>
</dbReference>
<dbReference type="CDD" id="cd10747">
    <property type="entry name" value="DnaJ_C"/>
    <property type="match status" value="1"/>
</dbReference>
<comment type="cofactor">
    <cofactor evidence="8">
        <name>Zn(2+)</name>
        <dbReference type="ChEBI" id="CHEBI:29105"/>
    </cofactor>
    <text evidence="8">Binds 2 Zn(2+) ions per monomer.</text>
</comment>
<evidence type="ECO:0000256" key="1">
    <source>
        <dbReference type="ARBA" id="ARBA00022723"/>
    </source>
</evidence>
<dbReference type="GO" id="GO:0008270">
    <property type="term" value="F:zinc ion binding"/>
    <property type="evidence" value="ECO:0007669"/>
    <property type="project" value="UniProtKB-UniRule"/>
</dbReference>
<dbReference type="STRING" id="1802399.A3E39_03020"/>
<feature type="domain" description="CR-type" evidence="11">
    <location>
        <begin position="132"/>
        <end position="214"/>
    </location>
</feature>
<dbReference type="InterPro" id="IPR008971">
    <property type="entry name" value="HSP40/DnaJ_pept-bd"/>
</dbReference>
<dbReference type="FunFam" id="2.60.260.20:FF:000005">
    <property type="entry name" value="Chaperone protein dnaJ 1, mitochondrial"/>
    <property type="match status" value="1"/>
</dbReference>
<dbReference type="PROSITE" id="PS51188">
    <property type="entry name" value="ZF_CR"/>
    <property type="match status" value="1"/>
</dbReference>
<dbReference type="PANTHER" id="PTHR43096">
    <property type="entry name" value="DNAJ HOMOLOG 1, MITOCHONDRIAL-RELATED"/>
    <property type="match status" value="1"/>
</dbReference>
<evidence type="ECO:0000256" key="4">
    <source>
        <dbReference type="ARBA" id="ARBA00022833"/>
    </source>
</evidence>
<dbReference type="AlphaFoldDB" id="A0A1F7UIV8"/>
<keyword evidence="1 8" id="KW-0479">Metal-binding</keyword>
<dbReference type="Gene3D" id="1.10.287.110">
    <property type="entry name" value="DnaJ domain"/>
    <property type="match status" value="1"/>
</dbReference>
<dbReference type="EMBL" id="MGEH01000036">
    <property type="protein sequence ID" value="OGL78202.1"/>
    <property type="molecule type" value="Genomic_DNA"/>
</dbReference>
<dbReference type="InterPro" id="IPR002939">
    <property type="entry name" value="DnaJ_C"/>
</dbReference>
<gene>
    <name evidence="8" type="primary">dnaJ</name>
    <name evidence="12" type="ORF">A3E39_03020</name>
</gene>
<dbReference type="InterPro" id="IPR012724">
    <property type="entry name" value="DnaJ"/>
</dbReference>
<dbReference type="GO" id="GO:0006260">
    <property type="term" value="P:DNA replication"/>
    <property type="evidence" value="ECO:0007669"/>
    <property type="project" value="UniProtKB-KW"/>
</dbReference>
<feature type="repeat" description="CXXCXGXG motif" evidence="8">
    <location>
        <begin position="162"/>
        <end position="169"/>
    </location>
</feature>
<feature type="repeat" description="CXXCXGXG motif" evidence="8">
    <location>
        <begin position="145"/>
        <end position="152"/>
    </location>
</feature>
<organism evidence="12 13">
    <name type="scientific">Candidatus Uhrbacteria bacterium RIFCSPHIGHO2_12_FULL_60_25</name>
    <dbReference type="NCBI Taxonomy" id="1802399"/>
    <lineage>
        <taxon>Bacteria</taxon>
        <taxon>Candidatus Uhriibacteriota</taxon>
    </lineage>
</organism>
<dbReference type="Proteomes" id="UP000176603">
    <property type="component" value="Unassembled WGS sequence"/>
</dbReference>
<dbReference type="NCBIfam" id="NF008035">
    <property type="entry name" value="PRK10767.1"/>
    <property type="match status" value="1"/>
</dbReference>
<dbReference type="Pfam" id="PF01556">
    <property type="entry name" value="DnaJ_C"/>
    <property type="match status" value="1"/>
</dbReference>
<dbReference type="Pfam" id="PF00684">
    <property type="entry name" value="DnaJ_CXXCXGXG"/>
    <property type="match status" value="1"/>
</dbReference>
<evidence type="ECO:0000256" key="2">
    <source>
        <dbReference type="ARBA" id="ARBA00022737"/>
    </source>
</evidence>
<evidence type="ECO:0000259" key="11">
    <source>
        <dbReference type="PROSITE" id="PS51188"/>
    </source>
</evidence>
<evidence type="ECO:0000256" key="8">
    <source>
        <dbReference type="HAMAP-Rule" id="MF_01152"/>
    </source>
</evidence>
<comment type="caution">
    <text evidence="12">The sequence shown here is derived from an EMBL/GenBank/DDBJ whole genome shotgun (WGS) entry which is preliminary data.</text>
</comment>
<dbReference type="Pfam" id="PF00226">
    <property type="entry name" value="DnaJ"/>
    <property type="match status" value="1"/>
</dbReference>
<dbReference type="GO" id="GO:0009408">
    <property type="term" value="P:response to heat"/>
    <property type="evidence" value="ECO:0007669"/>
    <property type="project" value="InterPro"/>
</dbReference>
<dbReference type="Gene3D" id="6.20.20.10">
    <property type="match status" value="2"/>
</dbReference>
<feature type="binding site" evidence="8">
    <location>
        <position position="145"/>
    </location>
    <ligand>
        <name>Zn(2+)</name>
        <dbReference type="ChEBI" id="CHEBI:29105"/>
        <label>1</label>
    </ligand>
</feature>
<feature type="binding site" evidence="8">
    <location>
        <position position="148"/>
    </location>
    <ligand>
        <name>Zn(2+)</name>
        <dbReference type="ChEBI" id="CHEBI:29105"/>
        <label>1</label>
    </ligand>
</feature>
<dbReference type="PRINTS" id="PR00625">
    <property type="entry name" value="JDOMAIN"/>
</dbReference>
<evidence type="ECO:0000313" key="12">
    <source>
        <dbReference type="EMBL" id="OGL78202.1"/>
    </source>
</evidence>
<keyword evidence="8" id="KW-0346">Stress response</keyword>
<keyword evidence="8" id="KW-0963">Cytoplasm</keyword>
<dbReference type="SUPFAM" id="SSF49493">
    <property type="entry name" value="HSP40/DnaJ peptide-binding domain"/>
    <property type="match status" value="2"/>
</dbReference>
<keyword evidence="5 8" id="KW-0143">Chaperone</keyword>
<dbReference type="InterPro" id="IPR001623">
    <property type="entry name" value="DnaJ_domain"/>
</dbReference>
<protein>
    <recommendedName>
        <fullName evidence="7 8">Chaperone protein DnaJ</fullName>
    </recommendedName>
</protein>
<dbReference type="GO" id="GO:0005737">
    <property type="term" value="C:cytoplasm"/>
    <property type="evidence" value="ECO:0007669"/>
    <property type="project" value="UniProtKB-SubCell"/>
</dbReference>
<evidence type="ECO:0000256" key="5">
    <source>
        <dbReference type="ARBA" id="ARBA00023186"/>
    </source>
</evidence>
<comment type="domain">
    <text evidence="8">The J domain is necessary and sufficient to stimulate DnaK ATPase activity. Zinc center 1 plays an important role in the autonomous, DnaK-independent chaperone activity of DnaJ. Zinc center 2 is essential for interaction with DnaK and for DnaJ activity.</text>
</comment>
<dbReference type="SUPFAM" id="SSF57938">
    <property type="entry name" value="DnaJ/Hsp40 cysteine-rich domain"/>
    <property type="match status" value="1"/>
</dbReference>
<comment type="subcellular location">
    <subcellularLocation>
        <location evidence="8">Cytoplasm</location>
    </subcellularLocation>
</comment>